<dbReference type="SUPFAM" id="SSF48452">
    <property type="entry name" value="TPR-like"/>
    <property type="match status" value="2"/>
</dbReference>
<evidence type="ECO:0000256" key="1">
    <source>
        <dbReference type="ARBA" id="ARBA00022737"/>
    </source>
</evidence>
<dbReference type="PANTHER" id="PTHR45586">
    <property type="entry name" value="TPR REPEAT-CONTAINING PROTEIN PA4667"/>
    <property type="match status" value="1"/>
</dbReference>
<organism evidence="3 4">
    <name type="scientific">Nocardioides thalensis</name>
    <dbReference type="NCBI Taxonomy" id="1914755"/>
    <lineage>
        <taxon>Bacteria</taxon>
        <taxon>Bacillati</taxon>
        <taxon>Actinomycetota</taxon>
        <taxon>Actinomycetes</taxon>
        <taxon>Propionibacteriales</taxon>
        <taxon>Nocardioidaceae</taxon>
        <taxon>Nocardioides</taxon>
    </lineage>
</organism>
<dbReference type="EMBL" id="JACCFP010000001">
    <property type="protein sequence ID" value="NYJ02246.1"/>
    <property type="molecule type" value="Genomic_DNA"/>
</dbReference>
<reference evidence="3 4" key="1">
    <citation type="submission" date="2020-07" db="EMBL/GenBank/DDBJ databases">
        <title>Sequencing the genomes of 1000 actinobacteria strains.</title>
        <authorList>
            <person name="Klenk H.-P."/>
        </authorList>
    </citation>
    <scope>NUCLEOTIDE SEQUENCE [LARGE SCALE GENOMIC DNA]</scope>
    <source>
        <strain evidence="3 4">DSM 103833</strain>
    </source>
</reference>
<dbReference type="AlphaFoldDB" id="A0A853C5F4"/>
<evidence type="ECO:0000256" key="2">
    <source>
        <dbReference type="ARBA" id="ARBA00022803"/>
    </source>
</evidence>
<keyword evidence="4" id="KW-1185">Reference proteome</keyword>
<sequence length="431" mass="47142">MLKYLLVLGISLILAATGGIGIASRSTPEPAAAGPDVRINPGDGRDLKAVIAQLENGVERVPDDHVAWATLALAYVEQVRVAGDTSLYDRAQAAVERSFEIKPDDNVTALTARSALLAVAHDFTDALAAAEEALAIDPYHPAALVLRIDAIGELGRYGAQLAALRDADRRQPGVPVVARYAYAFELRGDLDRAARLLRQGARTAISGDRAHLLTLLADVERRRGNLDRTASLLADVRRLDPAYLPALISRARLAMAQQRFAAAARLWEKVVDRAAHPEHRVELLEIYTVLGREDLVEEQEAFLVDYASEMTSEELGRELDVALFMADHADPAVGLAAARSEWRARQGVPAADALGWALHRTGRSATALRYARLATRLGTPDALFWIHRGLIEAHLNKTTAARRHLRYALQLDAGISPLQRRAARHAIRRMR</sequence>
<dbReference type="InterPro" id="IPR011990">
    <property type="entry name" value="TPR-like_helical_dom_sf"/>
</dbReference>
<dbReference type="InterPro" id="IPR051012">
    <property type="entry name" value="CellSynth/LPSAsmb/PSIAsmb"/>
</dbReference>
<protein>
    <submittedName>
        <fullName evidence="3">Tetratricopeptide (TPR) repeat protein</fullName>
    </submittedName>
</protein>
<dbReference type="Gene3D" id="1.25.40.10">
    <property type="entry name" value="Tetratricopeptide repeat domain"/>
    <property type="match status" value="2"/>
</dbReference>
<comment type="caution">
    <text evidence="3">The sequence shown here is derived from an EMBL/GenBank/DDBJ whole genome shotgun (WGS) entry which is preliminary data.</text>
</comment>
<proteinExistence type="predicted"/>
<dbReference type="Proteomes" id="UP000530424">
    <property type="component" value="Unassembled WGS sequence"/>
</dbReference>
<gene>
    <name evidence="3" type="ORF">HNR19_002944</name>
</gene>
<evidence type="ECO:0000313" key="4">
    <source>
        <dbReference type="Proteomes" id="UP000530424"/>
    </source>
</evidence>
<name>A0A853C5F4_9ACTN</name>
<keyword evidence="1" id="KW-0677">Repeat</keyword>
<dbReference type="InterPro" id="IPR019734">
    <property type="entry name" value="TPR_rpt"/>
</dbReference>
<dbReference type="Pfam" id="PF13432">
    <property type="entry name" value="TPR_16"/>
    <property type="match status" value="2"/>
</dbReference>
<dbReference type="SMART" id="SM00028">
    <property type="entry name" value="TPR"/>
    <property type="match status" value="3"/>
</dbReference>
<evidence type="ECO:0000313" key="3">
    <source>
        <dbReference type="EMBL" id="NYJ02246.1"/>
    </source>
</evidence>
<dbReference type="PANTHER" id="PTHR45586:SF1">
    <property type="entry name" value="LIPOPOLYSACCHARIDE ASSEMBLY PROTEIN B"/>
    <property type="match status" value="1"/>
</dbReference>
<accession>A0A853C5F4</accession>
<keyword evidence="2" id="KW-0802">TPR repeat</keyword>
<dbReference type="RefSeq" id="WP_179668641.1">
    <property type="nucleotide sequence ID" value="NZ_JACCFP010000001.1"/>
</dbReference>